<keyword evidence="2" id="KW-0238">DNA-binding</keyword>
<feature type="domain" description="HTH gntR-type" evidence="4">
    <location>
        <begin position="11"/>
        <end position="79"/>
    </location>
</feature>
<dbReference type="InterPro" id="IPR000524">
    <property type="entry name" value="Tscrpt_reg_HTH_GntR"/>
</dbReference>
<dbReference type="Pfam" id="PF00392">
    <property type="entry name" value="GntR"/>
    <property type="match status" value="1"/>
</dbReference>
<dbReference type="CDD" id="cd07377">
    <property type="entry name" value="WHTH_GntR"/>
    <property type="match status" value="1"/>
</dbReference>
<evidence type="ECO:0000256" key="3">
    <source>
        <dbReference type="ARBA" id="ARBA00023163"/>
    </source>
</evidence>
<evidence type="ECO:0000313" key="6">
    <source>
        <dbReference type="Proteomes" id="UP001500063"/>
    </source>
</evidence>
<proteinExistence type="predicted"/>
<sequence>MRSEPVRRRAMPKYLQVADDVLGQIRSGALRPGRQVPSESELMARCGVSVGTVRKAMAEIRTSGLVETLHGKGSYVVAPPPVRRKSSDRFRRSHWTGGEDTHLGVAVKVSVLYVGPAAAPPGIADRLGVAPGARVLARRRLSFSDGTPAEESTSYLPWGLTEEIPELLAENPGPGGIYARLEDRGHELAEFVETVRARPGHSYT</sequence>
<name>A0ABP3GNK5_9ACTN</name>
<dbReference type="PANTHER" id="PTHR44846">
    <property type="entry name" value="MANNOSYL-D-GLYCERATE TRANSPORT/METABOLISM SYSTEM REPRESSOR MNGR-RELATED"/>
    <property type="match status" value="1"/>
</dbReference>
<keyword evidence="6" id="KW-1185">Reference proteome</keyword>
<dbReference type="InterPro" id="IPR050679">
    <property type="entry name" value="Bact_HTH_transcr_reg"/>
</dbReference>
<dbReference type="SUPFAM" id="SSF46785">
    <property type="entry name" value="Winged helix' DNA-binding domain"/>
    <property type="match status" value="1"/>
</dbReference>
<dbReference type="Proteomes" id="UP001500063">
    <property type="component" value="Unassembled WGS sequence"/>
</dbReference>
<dbReference type="InterPro" id="IPR028978">
    <property type="entry name" value="Chorismate_lyase_/UTRA_dom_sf"/>
</dbReference>
<protein>
    <submittedName>
        <fullName evidence="5">GntR family transcriptional regulator</fullName>
    </submittedName>
</protein>
<dbReference type="Pfam" id="PF07702">
    <property type="entry name" value="UTRA"/>
    <property type="match status" value="1"/>
</dbReference>
<dbReference type="Gene3D" id="3.40.1410.10">
    <property type="entry name" value="Chorismate lyase-like"/>
    <property type="match status" value="1"/>
</dbReference>
<comment type="caution">
    <text evidence="5">The sequence shown here is derived from an EMBL/GenBank/DDBJ whole genome shotgun (WGS) entry which is preliminary data.</text>
</comment>
<dbReference type="SMART" id="SM00345">
    <property type="entry name" value="HTH_GNTR"/>
    <property type="match status" value="1"/>
</dbReference>
<dbReference type="PROSITE" id="PS50949">
    <property type="entry name" value="HTH_GNTR"/>
    <property type="match status" value="1"/>
</dbReference>
<evidence type="ECO:0000256" key="1">
    <source>
        <dbReference type="ARBA" id="ARBA00023015"/>
    </source>
</evidence>
<evidence type="ECO:0000256" key="2">
    <source>
        <dbReference type="ARBA" id="ARBA00023125"/>
    </source>
</evidence>
<dbReference type="Gene3D" id="1.10.10.10">
    <property type="entry name" value="Winged helix-like DNA-binding domain superfamily/Winged helix DNA-binding domain"/>
    <property type="match status" value="1"/>
</dbReference>
<keyword evidence="1" id="KW-0805">Transcription regulation</keyword>
<dbReference type="InterPro" id="IPR036388">
    <property type="entry name" value="WH-like_DNA-bd_sf"/>
</dbReference>
<gene>
    <name evidence="5" type="ORF">GCM10010319_29910</name>
</gene>
<reference evidence="6" key="1">
    <citation type="journal article" date="2019" name="Int. J. Syst. Evol. Microbiol.">
        <title>The Global Catalogue of Microorganisms (GCM) 10K type strain sequencing project: providing services to taxonomists for standard genome sequencing and annotation.</title>
        <authorList>
            <consortium name="The Broad Institute Genomics Platform"/>
            <consortium name="The Broad Institute Genome Sequencing Center for Infectious Disease"/>
            <person name="Wu L."/>
            <person name="Ma J."/>
        </authorList>
    </citation>
    <scope>NUCLEOTIDE SEQUENCE [LARGE SCALE GENOMIC DNA]</scope>
    <source>
        <strain evidence="6">JCM 4565</strain>
    </source>
</reference>
<evidence type="ECO:0000313" key="5">
    <source>
        <dbReference type="EMBL" id="GAA0350947.1"/>
    </source>
</evidence>
<accession>A0ABP3GNK5</accession>
<dbReference type="InterPro" id="IPR036390">
    <property type="entry name" value="WH_DNA-bd_sf"/>
</dbReference>
<evidence type="ECO:0000259" key="4">
    <source>
        <dbReference type="PROSITE" id="PS50949"/>
    </source>
</evidence>
<dbReference type="SUPFAM" id="SSF64288">
    <property type="entry name" value="Chorismate lyase-like"/>
    <property type="match status" value="1"/>
</dbReference>
<organism evidence="5 6">
    <name type="scientific">Streptomyces blastmyceticus</name>
    <dbReference type="NCBI Taxonomy" id="68180"/>
    <lineage>
        <taxon>Bacteria</taxon>
        <taxon>Bacillati</taxon>
        <taxon>Actinomycetota</taxon>
        <taxon>Actinomycetes</taxon>
        <taxon>Kitasatosporales</taxon>
        <taxon>Streptomycetaceae</taxon>
        <taxon>Streptomyces</taxon>
    </lineage>
</organism>
<dbReference type="PANTHER" id="PTHR44846:SF17">
    <property type="entry name" value="GNTR-FAMILY TRANSCRIPTIONAL REGULATOR"/>
    <property type="match status" value="1"/>
</dbReference>
<dbReference type="InterPro" id="IPR011663">
    <property type="entry name" value="UTRA"/>
</dbReference>
<keyword evidence="3" id="KW-0804">Transcription</keyword>
<dbReference type="EMBL" id="BAAABW010000016">
    <property type="protein sequence ID" value="GAA0350947.1"/>
    <property type="molecule type" value="Genomic_DNA"/>
</dbReference>